<protein>
    <submittedName>
        <fullName evidence="2">Uncharacterized protein</fullName>
    </submittedName>
</protein>
<evidence type="ECO:0000256" key="1">
    <source>
        <dbReference type="SAM" id="MobiDB-lite"/>
    </source>
</evidence>
<name>A0A1H3QTS0_9RHOB</name>
<dbReference type="Proteomes" id="UP000198914">
    <property type="component" value="Unassembled WGS sequence"/>
</dbReference>
<reference evidence="3" key="1">
    <citation type="submission" date="2016-10" db="EMBL/GenBank/DDBJ databases">
        <authorList>
            <person name="Varghese N."/>
            <person name="Submissions S."/>
        </authorList>
    </citation>
    <scope>NUCLEOTIDE SEQUENCE [LARGE SCALE GENOMIC DNA]</scope>
    <source>
        <strain evidence="3">DSM 100420</strain>
    </source>
</reference>
<keyword evidence="3" id="KW-1185">Reference proteome</keyword>
<evidence type="ECO:0000313" key="3">
    <source>
        <dbReference type="Proteomes" id="UP000198914"/>
    </source>
</evidence>
<dbReference type="AlphaFoldDB" id="A0A1H3QTS0"/>
<accession>A0A1H3QTS0</accession>
<dbReference type="InterPro" id="IPR046171">
    <property type="entry name" value="DUF6173"/>
</dbReference>
<gene>
    <name evidence="2" type="ORF">SAMN05444004_10711</name>
</gene>
<proteinExistence type="predicted"/>
<dbReference type="EMBL" id="FNPX01000007">
    <property type="protein sequence ID" value="SDZ16730.1"/>
    <property type="molecule type" value="Genomic_DNA"/>
</dbReference>
<feature type="region of interest" description="Disordered" evidence="1">
    <location>
        <begin position="150"/>
        <end position="171"/>
    </location>
</feature>
<sequence length="171" mass="18222">MVCVMNEPNTTADAMEAAALHRCADLRADGRDHAVPVPASVSRNKDKSPAEWAFQRVILQLKAFEDSLDDDHVTGMGFAGGPSGVLRIQGIGFSAPDLVTFSGTNENGEAMQAIQHVSQLNVMLRAVAKSPSQEVAERIGFRLARALEAADAPKAEPRDDNLPVNEANTAS</sequence>
<evidence type="ECO:0000313" key="2">
    <source>
        <dbReference type="EMBL" id="SDZ16730.1"/>
    </source>
</evidence>
<dbReference type="STRING" id="1244108.SAMN05444004_10711"/>
<feature type="compositionally biased region" description="Basic and acidic residues" evidence="1">
    <location>
        <begin position="151"/>
        <end position="161"/>
    </location>
</feature>
<organism evidence="2 3">
    <name type="scientific">Jannaschia faecimaris</name>
    <dbReference type="NCBI Taxonomy" id="1244108"/>
    <lineage>
        <taxon>Bacteria</taxon>
        <taxon>Pseudomonadati</taxon>
        <taxon>Pseudomonadota</taxon>
        <taxon>Alphaproteobacteria</taxon>
        <taxon>Rhodobacterales</taxon>
        <taxon>Roseobacteraceae</taxon>
        <taxon>Jannaschia</taxon>
    </lineage>
</organism>
<dbReference type="Pfam" id="PF19670">
    <property type="entry name" value="DUF6173"/>
    <property type="match status" value="1"/>
</dbReference>